<dbReference type="InterPro" id="IPR041129">
    <property type="entry name" value="CdiI_2"/>
</dbReference>
<evidence type="ECO:0000313" key="2">
    <source>
        <dbReference type="EMBL" id="QGY33051.1"/>
    </source>
</evidence>
<evidence type="ECO:0000313" key="3">
    <source>
        <dbReference type="Proteomes" id="UP000502005"/>
    </source>
</evidence>
<dbReference type="EMBL" id="CP024770">
    <property type="protein sequence ID" value="QGY33051.1"/>
    <property type="molecule type" value="Genomic_DNA"/>
</dbReference>
<accession>A0A6B9G5Q0</accession>
<reference evidence="2 3" key="1">
    <citation type="submission" date="2017-11" db="EMBL/GenBank/DDBJ databases">
        <title>Genome sequence of Pantoea cypripedii NE1.</title>
        <authorList>
            <person name="Nascimento F.X."/>
        </authorList>
    </citation>
    <scope>NUCLEOTIDE SEQUENCE [LARGE SCALE GENOMIC DNA]</scope>
    <source>
        <strain evidence="2 3">NE1</strain>
        <plasmid evidence="3">pne1b</plasmid>
    </source>
</reference>
<dbReference type="Proteomes" id="UP000502005">
    <property type="component" value="Plasmid pNE1B"/>
</dbReference>
<dbReference type="RefSeq" id="WP_208719110.1">
    <property type="nucleotide sequence ID" value="NZ_CP024770.1"/>
</dbReference>
<geneLocation type="plasmid" evidence="3">
    <name>pne1b</name>
</geneLocation>
<proteinExistence type="predicted"/>
<name>A0A6B9G5Q0_PANCY</name>
<dbReference type="Pfam" id="PF18593">
    <property type="entry name" value="CdiI_2"/>
    <property type="match status" value="1"/>
</dbReference>
<sequence>MTTTYPRIEKMMAGYINMDAYEMTGSEDRAEQVLYYTTRVSPKALKDLLSELDEFEREHSDNLTDDFEDAFDFGAYIPDARVFFGLVREVVRAQLGEALPEAQEHCPLSESMDKWLLNVSYNALPNGAVLYVGEGVDLFGIPPNADGLVFHTGAGIFTEKPAELKQPHQVTTGGHFTLSVQDIELIRTYERELIVHALNIPRSERATKEYVRLLESILTVKGVAVGQDQTKQAFGFSVEDFIRAQESKTTR</sequence>
<gene>
    <name evidence="2" type="ORF">CUN67_29440</name>
</gene>
<evidence type="ECO:0000259" key="1">
    <source>
        <dbReference type="Pfam" id="PF18593"/>
    </source>
</evidence>
<feature type="domain" description="CdiI immunity protein" evidence="1">
    <location>
        <begin position="5"/>
        <end position="76"/>
    </location>
</feature>
<dbReference type="AlphaFoldDB" id="A0A6B9G5Q0"/>
<protein>
    <recommendedName>
        <fullName evidence="1">CdiI immunity protein domain-containing protein</fullName>
    </recommendedName>
</protein>
<keyword evidence="2" id="KW-0614">Plasmid</keyword>
<organism evidence="2 3">
    <name type="scientific">Pantoea cypripedii</name>
    <name type="common">Pectobacterium cypripedii</name>
    <name type="synonym">Erwinia cypripedii</name>
    <dbReference type="NCBI Taxonomy" id="55209"/>
    <lineage>
        <taxon>Bacteria</taxon>
        <taxon>Pseudomonadati</taxon>
        <taxon>Pseudomonadota</taxon>
        <taxon>Gammaproteobacteria</taxon>
        <taxon>Enterobacterales</taxon>
        <taxon>Erwiniaceae</taxon>
        <taxon>Pantoea</taxon>
    </lineage>
</organism>